<name>A0AAV9VVR8_9PEZI</name>
<dbReference type="Proteomes" id="UP001370758">
    <property type="component" value="Unassembled WGS sequence"/>
</dbReference>
<reference evidence="7 8" key="1">
    <citation type="submission" date="2023-08" db="EMBL/GenBank/DDBJ databases">
        <authorList>
            <person name="Palmer J.M."/>
        </authorList>
    </citation>
    <scope>NUCLEOTIDE SEQUENCE [LARGE SCALE GENOMIC DNA]</scope>
    <source>
        <strain evidence="7 8">TWF481</strain>
    </source>
</reference>
<comment type="caution">
    <text evidence="7">The sequence shown here is derived from an EMBL/GenBank/DDBJ whole genome shotgun (WGS) entry which is preliminary data.</text>
</comment>
<dbReference type="GO" id="GO:0016020">
    <property type="term" value="C:membrane"/>
    <property type="evidence" value="ECO:0007669"/>
    <property type="project" value="UniProtKB-SubCell"/>
</dbReference>
<proteinExistence type="predicted"/>
<dbReference type="EMBL" id="JAVHJL010000010">
    <property type="protein sequence ID" value="KAK6496609.1"/>
    <property type="molecule type" value="Genomic_DNA"/>
</dbReference>
<dbReference type="GO" id="GO:0005739">
    <property type="term" value="C:mitochondrion"/>
    <property type="evidence" value="ECO:0007669"/>
    <property type="project" value="UniProtKB-SubCell"/>
</dbReference>
<evidence type="ECO:0000256" key="5">
    <source>
        <dbReference type="ARBA" id="ARBA00023128"/>
    </source>
</evidence>
<evidence type="ECO:0000313" key="7">
    <source>
        <dbReference type="EMBL" id="KAK6496609.1"/>
    </source>
</evidence>
<protein>
    <submittedName>
        <fullName evidence="7">Uncharacterized protein</fullName>
    </submittedName>
</protein>
<accession>A0AAV9VVR8</accession>
<dbReference type="PANTHER" id="PTHR48182">
    <property type="entry name" value="PROTEIN SERAC1"/>
    <property type="match status" value="1"/>
</dbReference>
<gene>
    <name evidence="7" type="ORF">TWF481_001603</name>
</gene>
<evidence type="ECO:0000313" key="8">
    <source>
        <dbReference type="Proteomes" id="UP001370758"/>
    </source>
</evidence>
<evidence type="ECO:0000256" key="3">
    <source>
        <dbReference type="ARBA" id="ARBA00004370"/>
    </source>
</evidence>
<evidence type="ECO:0000256" key="6">
    <source>
        <dbReference type="ARBA" id="ARBA00023136"/>
    </source>
</evidence>
<evidence type="ECO:0000256" key="2">
    <source>
        <dbReference type="ARBA" id="ARBA00004240"/>
    </source>
</evidence>
<organism evidence="7 8">
    <name type="scientific">Arthrobotrys musiformis</name>
    <dbReference type="NCBI Taxonomy" id="47236"/>
    <lineage>
        <taxon>Eukaryota</taxon>
        <taxon>Fungi</taxon>
        <taxon>Dikarya</taxon>
        <taxon>Ascomycota</taxon>
        <taxon>Pezizomycotina</taxon>
        <taxon>Orbiliomycetes</taxon>
        <taxon>Orbiliales</taxon>
        <taxon>Orbiliaceae</taxon>
        <taxon>Arthrobotrys</taxon>
    </lineage>
</organism>
<comment type="subcellular location">
    <subcellularLocation>
        <location evidence="2">Endoplasmic reticulum</location>
    </subcellularLocation>
    <subcellularLocation>
        <location evidence="3">Membrane</location>
    </subcellularLocation>
    <subcellularLocation>
        <location evidence="1">Mitochondrion</location>
    </subcellularLocation>
</comment>
<keyword evidence="5" id="KW-0496">Mitochondrion</keyword>
<evidence type="ECO:0000256" key="1">
    <source>
        <dbReference type="ARBA" id="ARBA00004173"/>
    </source>
</evidence>
<dbReference type="InterPro" id="IPR052374">
    <property type="entry name" value="SERAC1"/>
</dbReference>
<dbReference type="GO" id="GO:0005783">
    <property type="term" value="C:endoplasmic reticulum"/>
    <property type="evidence" value="ECO:0007669"/>
    <property type="project" value="UniProtKB-SubCell"/>
</dbReference>
<keyword evidence="4" id="KW-0256">Endoplasmic reticulum</keyword>
<keyword evidence="6" id="KW-0472">Membrane</keyword>
<sequence length="570" mass="64995">MWSWMDRLLGRPPLSHDNGPPCTKQGVITLNGASWKSRDSPRFVFIHDLSEDRDRPWHFKDSGEFWPSKILREEFPEAEISIYGYDTSNFTSMGTILDPDILTKHANIFMEDFPILVHEHRQAKQPLIIFAHGYGGLIYERAAVLSYDRERDLDTFGGEFYLRPHLAFLFNTPHFAAGLAEWAVISATALGLIGGETARSVEWRPYNKKLGSLVDIQEKFRRFYYQNSEGPIRAAGCFARIPISNTRLVLSPVWAYLPTFIPIAIDQNHFDMTRFQYSDEKTSTILETLEEWLFEIECCGWLDTPFLGNPSVEGFRARGDSALGGSKGGFSSSSFEDDHLELLTQTQPSRRPWGRIRTLSMGETLAAEPRIAVGSIIIESTHDPNQIAVIADIDNILDQLPTRAIKQSEGTEDYDQVSPTYKKLWYEFIRCNYVPEILNTQRTEASRCPCRYPGRMFRKGGPLSDFVKFDSITTKGIEFTEEFFGAARSVFESYFFGSRGWIYPEGPNRPDWIDWGGYIYLISGVKTINGARNPSSSEPESIVIEYRMQPIPGMRTIGRDFGQQTKKLFS</sequence>
<keyword evidence="8" id="KW-1185">Reference proteome</keyword>
<dbReference type="PANTHER" id="PTHR48182:SF2">
    <property type="entry name" value="PROTEIN SERAC1"/>
    <property type="match status" value="1"/>
</dbReference>
<evidence type="ECO:0000256" key="4">
    <source>
        <dbReference type="ARBA" id="ARBA00022824"/>
    </source>
</evidence>
<dbReference type="AlphaFoldDB" id="A0AAV9VVR8"/>